<evidence type="ECO:0000313" key="2">
    <source>
        <dbReference type="Proteomes" id="UP000813462"/>
    </source>
</evidence>
<dbReference type="PANTHER" id="PTHR36482">
    <property type="entry name" value="OSJNBA0024J22.15 PROTEIN"/>
    <property type="match status" value="1"/>
</dbReference>
<name>A0A978V1G3_ZIZJJ</name>
<dbReference type="AlphaFoldDB" id="A0A978V1G3"/>
<dbReference type="Gene3D" id="2.60.270.50">
    <property type="match status" value="1"/>
</dbReference>
<dbReference type="PANTHER" id="PTHR36482:SF5">
    <property type="entry name" value="23 KDA JASMONATE-INDUCED PROTEIN-LIKE"/>
    <property type="match status" value="1"/>
</dbReference>
<comment type="caution">
    <text evidence="1">The sequence shown here is derived from an EMBL/GenBank/DDBJ whole genome shotgun (WGS) entry which is preliminary data.</text>
</comment>
<proteinExistence type="predicted"/>
<dbReference type="Proteomes" id="UP000813462">
    <property type="component" value="Unassembled WGS sequence"/>
</dbReference>
<evidence type="ECO:0008006" key="3">
    <source>
        <dbReference type="Google" id="ProtNLM"/>
    </source>
</evidence>
<accession>A0A978V1G3</accession>
<dbReference type="InterPro" id="IPR053085">
    <property type="entry name" value="Jasmonate-induced_protein"/>
</dbReference>
<gene>
    <name evidence="1" type="ORF">FEM48_Zijuj07G0007700</name>
</gene>
<sequence>MGDGVFGTPITSSNNGGSARLALDAKNADGKDARAFQFVDTLKENSGVAPATLCFIYNATGDTLQLISHKDWYGHIGASPYPIQIANGQWGAFLHVSKNSKTHSVGAVVYRGKNNKGVSCDWMVAWDNPINKETWNTKLPHILSGAHTGRCMIYYVVLYA</sequence>
<reference evidence="1" key="1">
    <citation type="journal article" date="2021" name="Front. Plant Sci.">
        <title>Chromosome-Scale Genome Assembly for Chinese Sour Jujube and Insights Into Its Genome Evolution and Domestication Signature.</title>
        <authorList>
            <person name="Shen L.-Y."/>
            <person name="Luo H."/>
            <person name="Wang X.-L."/>
            <person name="Wang X.-M."/>
            <person name="Qiu X.-J."/>
            <person name="Liu H."/>
            <person name="Zhou S.-S."/>
            <person name="Jia K.-H."/>
            <person name="Nie S."/>
            <person name="Bao Y.-T."/>
            <person name="Zhang R.-G."/>
            <person name="Yun Q.-Z."/>
            <person name="Chai Y.-H."/>
            <person name="Lu J.-Y."/>
            <person name="Li Y."/>
            <person name="Zhao S.-W."/>
            <person name="Mao J.-F."/>
            <person name="Jia S.-G."/>
            <person name="Mao Y.-M."/>
        </authorList>
    </citation>
    <scope>NUCLEOTIDE SEQUENCE</scope>
    <source>
        <strain evidence="1">AT0</strain>
        <tissue evidence="1">Leaf</tissue>
    </source>
</reference>
<protein>
    <recommendedName>
        <fullName evidence="3">23 kDa jasmonate-induced protein-like</fullName>
    </recommendedName>
</protein>
<dbReference type="Pfam" id="PF21230">
    <property type="entry name" value="Nakanori"/>
    <property type="match status" value="1"/>
</dbReference>
<dbReference type="InterPro" id="IPR049065">
    <property type="entry name" value="Nakanori"/>
</dbReference>
<dbReference type="EMBL" id="JAEACU010000007">
    <property type="protein sequence ID" value="KAH7521196.1"/>
    <property type="molecule type" value="Genomic_DNA"/>
</dbReference>
<evidence type="ECO:0000313" key="1">
    <source>
        <dbReference type="EMBL" id="KAH7521196.1"/>
    </source>
</evidence>
<organism evidence="1 2">
    <name type="scientific">Ziziphus jujuba var. spinosa</name>
    <dbReference type="NCBI Taxonomy" id="714518"/>
    <lineage>
        <taxon>Eukaryota</taxon>
        <taxon>Viridiplantae</taxon>
        <taxon>Streptophyta</taxon>
        <taxon>Embryophyta</taxon>
        <taxon>Tracheophyta</taxon>
        <taxon>Spermatophyta</taxon>
        <taxon>Magnoliopsida</taxon>
        <taxon>eudicotyledons</taxon>
        <taxon>Gunneridae</taxon>
        <taxon>Pentapetalae</taxon>
        <taxon>rosids</taxon>
        <taxon>fabids</taxon>
        <taxon>Rosales</taxon>
        <taxon>Rhamnaceae</taxon>
        <taxon>Paliureae</taxon>
        <taxon>Ziziphus</taxon>
    </lineage>
</organism>